<feature type="domain" description="AMP-activated protein kinase glycogen-binding" evidence="2">
    <location>
        <begin position="38"/>
        <end position="117"/>
    </location>
</feature>
<dbReference type="CDD" id="cd02859">
    <property type="entry name" value="E_set_AMPKbeta_like_N"/>
    <property type="match status" value="1"/>
</dbReference>
<evidence type="ECO:0000259" key="2">
    <source>
        <dbReference type="Pfam" id="PF16561"/>
    </source>
</evidence>
<reference evidence="3 4" key="1">
    <citation type="submission" date="2023-10" db="EMBL/GenBank/DDBJ databases">
        <title>Comparative genomics analysis reveals potential genetic determinants of host preference in Cryptosporidium xiaoi.</title>
        <authorList>
            <person name="Xiao L."/>
            <person name="Li J."/>
        </authorList>
    </citation>
    <scope>NUCLEOTIDE SEQUENCE [LARGE SCALE GENOMIC DNA]</scope>
    <source>
        <strain evidence="3 4">52996</strain>
    </source>
</reference>
<dbReference type="SUPFAM" id="SSF81296">
    <property type="entry name" value="E set domains"/>
    <property type="match status" value="1"/>
</dbReference>
<sequence length="285" mass="33529">MGLVKSTTSNVKNYERADKEQSIGKISKDSNNFEKFHCVIRWAYGGKDIFVLGDFNSWEKLEEYKLFKSGHEHITIIELSKDIHYFKFIVDGEWRYSIDIPYISNEKGEVNNFIDLRDYKPPIYSIQTELEETKLQNFHQEFPLDFPADAPALPILLGKTKCLLETANKVHFPFHCINNHIYYDSFIQEIFGDNIVTFFVTKRFNSYGIKSNKSRHSQKHTSIMYATIRKTNRDFYPISIQRKNKSVRDGLIDTTHTIGEKNIEDPHFKVRVRTTTELFAFIFRP</sequence>
<evidence type="ECO:0000256" key="1">
    <source>
        <dbReference type="ARBA" id="ARBA00010926"/>
    </source>
</evidence>
<dbReference type="Proteomes" id="UP001311799">
    <property type="component" value="Unassembled WGS sequence"/>
</dbReference>
<gene>
    <name evidence="3" type="ORF">RS030_71022</name>
</gene>
<comment type="similarity">
    <text evidence="1">Belongs to the 5'-AMP-activated protein kinase beta subunit family.</text>
</comment>
<comment type="caution">
    <text evidence="3">The sequence shown here is derived from an EMBL/GenBank/DDBJ whole genome shotgun (WGS) entry which is preliminary data.</text>
</comment>
<protein>
    <submittedName>
        <fullName evidence="3">Gal83 protein</fullName>
    </submittedName>
</protein>
<dbReference type="Pfam" id="PF16561">
    <property type="entry name" value="AMPK1_CBM"/>
    <property type="match status" value="1"/>
</dbReference>
<accession>A0AAV9XTZ9</accession>
<dbReference type="EMBL" id="JAWDEY010000035">
    <property type="protein sequence ID" value="KAK6588107.1"/>
    <property type="molecule type" value="Genomic_DNA"/>
</dbReference>
<dbReference type="PANTHER" id="PTHR10343">
    <property type="entry name" value="5'-AMP-ACTIVATED PROTEIN KINASE , BETA SUBUNIT"/>
    <property type="match status" value="1"/>
</dbReference>
<dbReference type="InterPro" id="IPR013783">
    <property type="entry name" value="Ig-like_fold"/>
</dbReference>
<dbReference type="GO" id="GO:0005737">
    <property type="term" value="C:cytoplasm"/>
    <property type="evidence" value="ECO:0007669"/>
    <property type="project" value="TreeGrafter"/>
</dbReference>
<dbReference type="GO" id="GO:0031588">
    <property type="term" value="C:nucleotide-activated protein kinase complex"/>
    <property type="evidence" value="ECO:0007669"/>
    <property type="project" value="TreeGrafter"/>
</dbReference>
<evidence type="ECO:0000313" key="4">
    <source>
        <dbReference type="Proteomes" id="UP001311799"/>
    </source>
</evidence>
<dbReference type="InterPro" id="IPR050827">
    <property type="entry name" value="CRP1_MDG1_kinase"/>
</dbReference>
<dbReference type="InterPro" id="IPR032640">
    <property type="entry name" value="AMPK1_CBM"/>
</dbReference>
<proteinExistence type="inferred from homology"/>
<name>A0AAV9XTZ9_9CRYT</name>
<dbReference type="InterPro" id="IPR014756">
    <property type="entry name" value="Ig_E-set"/>
</dbReference>
<dbReference type="PANTHER" id="PTHR10343:SF84">
    <property type="entry name" value="5'-AMP-ACTIVATED PROTEIN KINASE SUBUNIT BETA-1"/>
    <property type="match status" value="1"/>
</dbReference>
<organism evidence="3 4">
    <name type="scientific">Cryptosporidium xiaoi</name>
    <dbReference type="NCBI Taxonomy" id="659607"/>
    <lineage>
        <taxon>Eukaryota</taxon>
        <taxon>Sar</taxon>
        <taxon>Alveolata</taxon>
        <taxon>Apicomplexa</taxon>
        <taxon>Conoidasida</taxon>
        <taxon>Coccidia</taxon>
        <taxon>Eucoccidiorida</taxon>
        <taxon>Eimeriorina</taxon>
        <taxon>Cryptosporidiidae</taxon>
        <taxon>Cryptosporidium</taxon>
    </lineage>
</organism>
<dbReference type="GO" id="GO:0005634">
    <property type="term" value="C:nucleus"/>
    <property type="evidence" value="ECO:0007669"/>
    <property type="project" value="TreeGrafter"/>
</dbReference>
<evidence type="ECO:0000313" key="3">
    <source>
        <dbReference type="EMBL" id="KAK6588107.1"/>
    </source>
</evidence>
<dbReference type="Gene3D" id="2.60.40.10">
    <property type="entry name" value="Immunoglobulins"/>
    <property type="match status" value="1"/>
</dbReference>
<dbReference type="AlphaFoldDB" id="A0AAV9XTZ9"/>
<dbReference type="GO" id="GO:0007165">
    <property type="term" value="P:signal transduction"/>
    <property type="evidence" value="ECO:0007669"/>
    <property type="project" value="TreeGrafter"/>
</dbReference>
<keyword evidence="4" id="KW-1185">Reference proteome</keyword>
<dbReference type="GO" id="GO:0019901">
    <property type="term" value="F:protein kinase binding"/>
    <property type="evidence" value="ECO:0007669"/>
    <property type="project" value="TreeGrafter"/>
</dbReference>